<gene>
    <name evidence="1" type="ORF">FEF65_01300</name>
</gene>
<keyword evidence="2" id="KW-1185">Reference proteome</keyword>
<dbReference type="Proteomes" id="UP000306585">
    <property type="component" value="Unassembled WGS sequence"/>
</dbReference>
<protein>
    <submittedName>
        <fullName evidence="1">Uncharacterized protein</fullName>
    </submittedName>
</protein>
<dbReference type="EMBL" id="VBRY01000001">
    <property type="protein sequence ID" value="TLS69152.1"/>
    <property type="molecule type" value="Genomic_DNA"/>
</dbReference>
<accession>A0A5R9GZQ0</accession>
<proteinExistence type="predicted"/>
<organism evidence="1 2">
    <name type="scientific">Mariprofundus erugo</name>
    <dbReference type="NCBI Taxonomy" id="2528639"/>
    <lineage>
        <taxon>Bacteria</taxon>
        <taxon>Pseudomonadati</taxon>
        <taxon>Pseudomonadota</taxon>
        <taxon>Candidatius Mariprofundia</taxon>
        <taxon>Mariprofundales</taxon>
        <taxon>Mariprofundaceae</taxon>
        <taxon>Mariprofundus</taxon>
    </lineage>
</organism>
<dbReference type="AlphaFoldDB" id="A0A5R9GZQ0"/>
<reference evidence="1 2" key="1">
    <citation type="journal article" date="2019" name="Appl. Environ. Microbiol.">
        <title>Environmental Evidence and Genomic Insight of Iron-oxidizing Bacteria Preference Towards More Corrosion Resistant Stainless Steel at Higher Salinities.</title>
        <authorList>
            <person name="Garrison C.E."/>
            <person name="Price K.A."/>
            <person name="Field E.K."/>
        </authorList>
    </citation>
    <scope>NUCLEOTIDE SEQUENCE [LARGE SCALE GENOMIC DNA]</scope>
    <source>
        <strain evidence="1 2">P3</strain>
    </source>
</reference>
<evidence type="ECO:0000313" key="1">
    <source>
        <dbReference type="EMBL" id="TLS69152.1"/>
    </source>
</evidence>
<sequence>MQILTTPSQWIDGRGSISLAEQMIASLTGLHTVFKPLYTLAGKPMDGSRAQCLCRTHAAAVGDGDGQACVCMLNALRSFAAQQMPGYLYLDATLAELVDEQYAAMLLTTAGMLAIDAGRLVVVVTGDEAPNMPIRAIPASVARLRSAGVVIAAAMLRGGNLQLALIEQLQPQCLMLYADQRYCLSPATVASMLVLLPRMIGRAGCSVMCDYVDESRSELTI</sequence>
<dbReference type="RefSeq" id="WP_138237968.1">
    <property type="nucleotide sequence ID" value="NZ_VBRY01000001.1"/>
</dbReference>
<comment type="caution">
    <text evidence="1">The sequence shown here is derived from an EMBL/GenBank/DDBJ whole genome shotgun (WGS) entry which is preliminary data.</text>
</comment>
<name>A0A5R9GZQ0_9PROT</name>
<evidence type="ECO:0000313" key="2">
    <source>
        <dbReference type="Proteomes" id="UP000306585"/>
    </source>
</evidence>